<feature type="domain" description="AFL C-terminal" evidence="2">
    <location>
        <begin position="270"/>
        <end position="357"/>
    </location>
</feature>
<dbReference type="Proteomes" id="UP000588647">
    <property type="component" value="Unassembled WGS sequence"/>
</dbReference>
<dbReference type="Pfam" id="PF01674">
    <property type="entry name" value="Lipase_2"/>
    <property type="match status" value="1"/>
</dbReference>
<dbReference type="AlphaFoldDB" id="A0A7W6MRM5"/>
<organism evidence="3 4">
    <name type="scientific">Aurantimonas endophytica</name>
    <dbReference type="NCBI Taxonomy" id="1522175"/>
    <lineage>
        <taxon>Bacteria</taxon>
        <taxon>Pseudomonadati</taxon>
        <taxon>Pseudomonadota</taxon>
        <taxon>Alphaproteobacteria</taxon>
        <taxon>Hyphomicrobiales</taxon>
        <taxon>Aurantimonadaceae</taxon>
        <taxon>Aurantimonas</taxon>
    </lineage>
</organism>
<comment type="caution">
    <text evidence="3">The sequence shown here is derived from an EMBL/GenBank/DDBJ whole genome shotgun (WGS) entry which is preliminary data.</text>
</comment>
<sequence>MALFYRRALAALALALVVTPAAGQDAAMGDSAPPIVFVHGDRDGAGFWTTTLWRFESNGYPADFLFAADIDHPAAPTLDTVPEENRSSTGDAASAVATTVDRALAETGAAQVAIVAHGRGCQTARNYVKNFGGAAKVARLVLAGCLSHGAYRNPQEQLDAEFNGAGHFLTSLNAGGEVPEGIPTTVLRSDRFDLYAQPDGRFIGLPGESTGVSYDAPALEGADNLVLEGLDHRETATAPEAFIAIHNAVAGQPPARLDIEPETAPQISGEISGWANGAPTNVALEGARLTVYAVDAETAERQGEPVLRQTVAADGRYGPLTVEPDQPYEFVVEAEGHPTTRIYRAAFPRSTEIADLRLFPAEAAPVAGQLLSGEVVNMMRPRGYFGIDDNATLDALPVASRPEAEPVPAVWISAVAVPDTAARAVIGGFDGETIAARTTPDDASDVIWIELRD</sequence>
<keyword evidence="1" id="KW-0732">Signal</keyword>
<proteinExistence type="predicted"/>
<protein>
    <submittedName>
        <fullName evidence="3">Pimeloyl-ACP methyl ester carboxylesterase</fullName>
    </submittedName>
</protein>
<gene>
    <name evidence="3" type="ORF">GGR03_004233</name>
</gene>
<dbReference type="GO" id="GO:0016787">
    <property type="term" value="F:hydrolase activity"/>
    <property type="evidence" value="ECO:0007669"/>
    <property type="project" value="InterPro"/>
</dbReference>
<reference evidence="3 4" key="1">
    <citation type="submission" date="2020-08" db="EMBL/GenBank/DDBJ databases">
        <title>Genomic Encyclopedia of Type Strains, Phase IV (KMG-IV): sequencing the most valuable type-strain genomes for metagenomic binning, comparative biology and taxonomic classification.</title>
        <authorList>
            <person name="Goeker M."/>
        </authorList>
    </citation>
    <scope>NUCLEOTIDE SEQUENCE [LARGE SCALE GENOMIC DNA]</scope>
    <source>
        <strain evidence="3 4">DSM 103570</strain>
    </source>
</reference>
<dbReference type="SUPFAM" id="SSF53474">
    <property type="entry name" value="alpha/beta-Hydrolases"/>
    <property type="match status" value="1"/>
</dbReference>
<dbReference type="Gene3D" id="2.60.40.2190">
    <property type="match status" value="1"/>
</dbReference>
<dbReference type="Pfam" id="PF18067">
    <property type="entry name" value="Lipase_C"/>
    <property type="match status" value="1"/>
</dbReference>
<dbReference type="EMBL" id="JACIEM010000006">
    <property type="protein sequence ID" value="MBB4005134.1"/>
    <property type="molecule type" value="Genomic_DNA"/>
</dbReference>
<evidence type="ECO:0000256" key="1">
    <source>
        <dbReference type="SAM" id="SignalP"/>
    </source>
</evidence>
<dbReference type="InterPro" id="IPR029058">
    <property type="entry name" value="AB_hydrolase_fold"/>
</dbReference>
<dbReference type="InterPro" id="IPR002918">
    <property type="entry name" value="Lipase_EstA/Esterase_EstB"/>
</dbReference>
<dbReference type="InterPro" id="IPR040664">
    <property type="entry name" value="AFL_C"/>
</dbReference>
<feature type="signal peptide" evidence="1">
    <location>
        <begin position="1"/>
        <end position="23"/>
    </location>
</feature>
<evidence type="ECO:0000259" key="2">
    <source>
        <dbReference type="Pfam" id="PF18067"/>
    </source>
</evidence>
<evidence type="ECO:0000313" key="3">
    <source>
        <dbReference type="EMBL" id="MBB4005134.1"/>
    </source>
</evidence>
<dbReference type="RefSeq" id="WP_183210729.1">
    <property type="nucleotide sequence ID" value="NZ_JAAAMM010000006.1"/>
</dbReference>
<feature type="chain" id="PRO_5031266123" evidence="1">
    <location>
        <begin position="24"/>
        <end position="453"/>
    </location>
</feature>
<name>A0A7W6MRM5_9HYPH</name>
<evidence type="ECO:0000313" key="4">
    <source>
        <dbReference type="Proteomes" id="UP000588647"/>
    </source>
</evidence>
<keyword evidence="4" id="KW-1185">Reference proteome</keyword>
<dbReference type="GO" id="GO:0016042">
    <property type="term" value="P:lipid catabolic process"/>
    <property type="evidence" value="ECO:0007669"/>
    <property type="project" value="InterPro"/>
</dbReference>
<accession>A0A7W6MRM5</accession>
<dbReference type="Gene3D" id="3.40.50.1820">
    <property type="entry name" value="alpha/beta hydrolase"/>
    <property type="match status" value="1"/>
</dbReference>